<name>A0A1I3XBY5_9GAMM</name>
<dbReference type="SMR" id="A0A1I3XBY5"/>
<organism evidence="2 3">
    <name type="scientific">Xenorhabdus mauleonii</name>
    <dbReference type="NCBI Taxonomy" id="351675"/>
    <lineage>
        <taxon>Bacteria</taxon>
        <taxon>Pseudomonadati</taxon>
        <taxon>Pseudomonadota</taxon>
        <taxon>Gammaproteobacteria</taxon>
        <taxon>Enterobacterales</taxon>
        <taxon>Morganellaceae</taxon>
        <taxon>Xenorhabdus</taxon>
    </lineage>
</organism>
<dbReference type="AlphaFoldDB" id="A0A1I3XBY5"/>
<evidence type="ECO:0000313" key="1">
    <source>
        <dbReference type="EMBL" id="PHM36557.1"/>
    </source>
</evidence>
<evidence type="ECO:0000313" key="3">
    <source>
        <dbReference type="Proteomes" id="UP000198919"/>
    </source>
</evidence>
<proteinExistence type="predicted"/>
<evidence type="ECO:0000313" key="4">
    <source>
        <dbReference type="Proteomes" id="UP000224607"/>
    </source>
</evidence>
<dbReference type="Proteomes" id="UP000224607">
    <property type="component" value="Unassembled WGS sequence"/>
</dbReference>
<accession>A0A1I3XBY5</accession>
<evidence type="ECO:0000313" key="2">
    <source>
        <dbReference type="EMBL" id="SFK17098.1"/>
    </source>
</evidence>
<dbReference type="RefSeq" id="WP_012368908.1">
    <property type="nucleotide sequence ID" value="NZ_CAWNQB010000020.1"/>
</dbReference>
<dbReference type="Proteomes" id="UP000198919">
    <property type="component" value="Unassembled WGS sequence"/>
</dbReference>
<sequence>MKTKNIKKAFNIPSFSESVKKDFEAGLITLEDAAIEFYKANYTFYIDFEYTKKQLQIQEV</sequence>
<reference evidence="3" key="1">
    <citation type="submission" date="2016-10" db="EMBL/GenBank/DDBJ databases">
        <authorList>
            <person name="Varghese N."/>
            <person name="Submissions S."/>
        </authorList>
    </citation>
    <scope>NUCLEOTIDE SEQUENCE [LARGE SCALE GENOMIC DNA]</scope>
    <source>
        <strain evidence="3">DSM 17908</strain>
    </source>
</reference>
<dbReference type="EMBL" id="FORG01000033">
    <property type="protein sequence ID" value="SFK17098.1"/>
    <property type="molecule type" value="Genomic_DNA"/>
</dbReference>
<reference evidence="2" key="2">
    <citation type="submission" date="2016-10" db="EMBL/GenBank/DDBJ databases">
        <authorList>
            <person name="de Groot N.N."/>
        </authorList>
    </citation>
    <scope>NUCLEOTIDE SEQUENCE [LARGE SCALE GENOMIC DNA]</scope>
    <source>
        <strain evidence="2">DSM 17908</strain>
    </source>
</reference>
<reference evidence="1 4" key="3">
    <citation type="journal article" date="2017" name="Nat. Microbiol.">
        <title>Natural product diversity associated with the nematode symbionts Photorhabdus and Xenorhabdus.</title>
        <authorList>
            <person name="Tobias N.J."/>
            <person name="Wolff H."/>
            <person name="Djahanschiri B."/>
            <person name="Grundmann F."/>
            <person name="Kronenwerth M."/>
            <person name="Shi Y.M."/>
            <person name="Simonyi S."/>
            <person name="Grun P."/>
            <person name="Shapiro-Ilan D."/>
            <person name="Pidot S.J."/>
            <person name="Stinear T.P."/>
            <person name="Ebersberger I."/>
            <person name="Bode H.B."/>
        </authorList>
    </citation>
    <scope>NUCLEOTIDE SEQUENCE [LARGE SCALE GENOMIC DNA]</scope>
    <source>
        <strain evidence="1 4">DSM 17908</strain>
    </source>
</reference>
<keyword evidence="4" id="KW-1185">Reference proteome</keyword>
<dbReference type="EMBL" id="NITY01000027">
    <property type="protein sequence ID" value="PHM36557.1"/>
    <property type="molecule type" value="Genomic_DNA"/>
</dbReference>
<protein>
    <submittedName>
        <fullName evidence="2">Uncharacterized protein</fullName>
    </submittedName>
</protein>
<dbReference type="OrthoDB" id="6638270at2"/>
<gene>
    <name evidence="2" type="ORF">SAMN05421680_13341</name>
    <name evidence="1" type="ORF">Xmau_04227</name>
</gene>
<dbReference type="GeneID" id="6166528"/>
<dbReference type="STRING" id="351675.SAMN05421680_13341"/>